<accession>A0A518RCR2</accession>
<organism evidence="1 2">
    <name type="scientific">Sphingomonas suaedae</name>
    <dbReference type="NCBI Taxonomy" id="2599297"/>
    <lineage>
        <taxon>Bacteria</taxon>
        <taxon>Pseudomonadati</taxon>
        <taxon>Pseudomonadota</taxon>
        <taxon>Alphaproteobacteria</taxon>
        <taxon>Sphingomonadales</taxon>
        <taxon>Sphingomonadaceae</taxon>
        <taxon>Sphingomonas</taxon>
    </lineage>
</organism>
<sequence length="222" mass="23478">MIPPHSLVVIWLFAIITGGTARPAFARDVSAEVAIVTDYRFRGLSLSDHMPVIQGGIGVEQDEWQAQLWGSTRADGAAEGREIDLYLGRAGSVGALVYEAGARAYFVRGAPAYLEVTAQFGRELGPVQIAAELSYAPAQARLGDNLYGAATLSVAPFTGLTLSGRAGIEDSATYGPKGDWELRAAFEAEPLLLSAAIVQARSPLLTLQERAPAGVFALQLGF</sequence>
<protein>
    <submittedName>
        <fullName evidence="1">Uncharacterized protein</fullName>
    </submittedName>
</protein>
<dbReference type="Proteomes" id="UP000318055">
    <property type="component" value="Chromosome"/>
</dbReference>
<evidence type="ECO:0000313" key="1">
    <source>
        <dbReference type="EMBL" id="QDX25247.1"/>
    </source>
</evidence>
<reference evidence="1 2" key="1">
    <citation type="submission" date="2019-07" db="EMBL/GenBank/DDBJ databases">
        <title>Sphingomonas alkalisoli sp. nov., isolated from rhizosphere soil of Suaedae salsa.</title>
        <authorList>
            <person name="Zhang H."/>
            <person name="Xu L."/>
            <person name="Zhang J.-X."/>
            <person name="Sun J.-Q."/>
        </authorList>
    </citation>
    <scope>NUCLEOTIDE SEQUENCE [LARGE SCALE GENOMIC DNA]</scope>
    <source>
        <strain evidence="1 2">XS-10</strain>
    </source>
</reference>
<dbReference type="Pfam" id="PF09694">
    <property type="entry name" value="Gcw_chp"/>
    <property type="match status" value="1"/>
</dbReference>
<dbReference type="EMBL" id="CP042239">
    <property type="protein sequence ID" value="QDX25247.1"/>
    <property type="molecule type" value="Genomic_DNA"/>
</dbReference>
<gene>
    <name evidence="1" type="ORF">FPZ54_03860</name>
</gene>
<dbReference type="RefSeq" id="WP_145845149.1">
    <property type="nucleotide sequence ID" value="NZ_CP042239.1"/>
</dbReference>
<keyword evidence="2" id="KW-1185">Reference proteome</keyword>
<dbReference type="InterPro" id="IPR010239">
    <property type="entry name" value="CHP02001"/>
</dbReference>
<dbReference type="OrthoDB" id="7503770at2"/>
<dbReference type="NCBIfam" id="TIGR02001">
    <property type="entry name" value="gcw_chp"/>
    <property type="match status" value="1"/>
</dbReference>
<proteinExistence type="predicted"/>
<dbReference type="KEGG" id="ssua:FPZ54_03860"/>
<evidence type="ECO:0000313" key="2">
    <source>
        <dbReference type="Proteomes" id="UP000318055"/>
    </source>
</evidence>
<dbReference type="AlphaFoldDB" id="A0A518RCR2"/>
<name>A0A518RCR2_9SPHN</name>